<gene>
    <name evidence="1" type="ORF">METZ01_LOCUS507540</name>
</gene>
<dbReference type="EMBL" id="UINC01224881">
    <property type="protein sequence ID" value="SVE54686.1"/>
    <property type="molecule type" value="Genomic_DNA"/>
</dbReference>
<reference evidence="1" key="1">
    <citation type="submission" date="2018-05" db="EMBL/GenBank/DDBJ databases">
        <authorList>
            <person name="Lanie J.A."/>
            <person name="Ng W.-L."/>
            <person name="Kazmierczak K.M."/>
            <person name="Andrzejewski T.M."/>
            <person name="Davidsen T.M."/>
            <person name="Wayne K.J."/>
            <person name="Tettelin H."/>
            <person name="Glass J.I."/>
            <person name="Rusch D."/>
            <person name="Podicherti R."/>
            <person name="Tsui H.-C.T."/>
            <person name="Winkler M.E."/>
        </authorList>
    </citation>
    <scope>NUCLEOTIDE SEQUENCE</scope>
</reference>
<name>A0A383ECX0_9ZZZZ</name>
<proteinExistence type="predicted"/>
<sequence length="74" mass="8146">VLHIVWVYVVAMSVGENVVRLHPMLSGLVSVFQLADSLALEGLYCQRSQGNLTPGFCGFRLPEDPALLQCIPYL</sequence>
<dbReference type="AlphaFoldDB" id="A0A383ECX0"/>
<evidence type="ECO:0000313" key="1">
    <source>
        <dbReference type="EMBL" id="SVE54686.1"/>
    </source>
</evidence>
<accession>A0A383ECX0</accession>
<organism evidence="1">
    <name type="scientific">marine metagenome</name>
    <dbReference type="NCBI Taxonomy" id="408172"/>
    <lineage>
        <taxon>unclassified sequences</taxon>
        <taxon>metagenomes</taxon>
        <taxon>ecological metagenomes</taxon>
    </lineage>
</organism>
<protein>
    <submittedName>
        <fullName evidence="1">Uncharacterized protein</fullName>
    </submittedName>
</protein>
<feature type="non-terminal residue" evidence="1">
    <location>
        <position position="1"/>
    </location>
</feature>